<dbReference type="AlphaFoldDB" id="A0A2H5MVA1"/>
<dbReference type="EMBL" id="BDQV01004007">
    <property type="protein sequence ID" value="GAY31953.1"/>
    <property type="molecule type" value="Genomic_DNA"/>
</dbReference>
<evidence type="ECO:0000313" key="1">
    <source>
        <dbReference type="EMBL" id="GAY31953.1"/>
    </source>
</evidence>
<keyword evidence="2" id="KW-1185">Reference proteome</keyword>
<reference evidence="1 2" key="1">
    <citation type="journal article" date="2017" name="Front. Genet.">
        <title>Draft sequencing of the heterozygous diploid genome of Satsuma (Citrus unshiu Marc.) using a hybrid assembly approach.</title>
        <authorList>
            <person name="Shimizu T."/>
            <person name="Tanizawa Y."/>
            <person name="Mochizuki T."/>
            <person name="Nagasaki H."/>
            <person name="Yoshioka T."/>
            <person name="Toyoda A."/>
            <person name="Fujiyama A."/>
            <person name="Kaminuma E."/>
            <person name="Nakamura Y."/>
        </authorList>
    </citation>
    <scope>NUCLEOTIDE SEQUENCE [LARGE SCALE GENOMIC DNA]</scope>
    <source>
        <strain evidence="2">cv. Miyagawa wase</strain>
    </source>
</reference>
<protein>
    <submittedName>
        <fullName evidence="1">Uncharacterized protein</fullName>
    </submittedName>
</protein>
<dbReference type="Proteomes" id="UP000236630">
    <property type="component" value="Unassembled WGS sequence"/>
</dbReference>
<name>A0A2H5MVA1_CITUN</name>
<proteinExistence type="predicted"/>
<accession>A0A2H5MVA1</accession>
<organism evidence="1 2">
    <name type="scientific">Citrus unshiu</name>
    <name type="common">Satsuma mandarin</name>
    <name type="synonym">Citrus nobilis var. unshiu</name>
    <dbReference type="NCBI Taxonomy" id="55188"/>
    <lineage>
        <taxon>Eukaryota</taxon>
        <taxon>Viridiplantae</taxon>
        <taxon>Streptophyta</taxon>
        <taxon>Embryophyta</taxon>
        <taxon>Tracheophyta</taxon>
        <taxon>Spermatophyta</taxon>
        <taxon>Magnoliopsida</taxon>
        <taxon>eudicotyledons</taxon>
        <taxon>Gunneridae</taxon>
        <taxon>Pentapetalae</taxon>
        <taxon>rosids</taxon>
        <taxon>malvids</taxon>
        <taxon>Sapindales</taxon>
        <taxon>Rutaceae</taxon>
        <taxon>Aurantioideae</taxon>
        <taxon>Citrus</taxon>
    </lineage>
</organism>
<comment type="caution">
    <text evidence="1">The sequence shown here is derived from an EMBL/GenBank/DDBJ whole genome shotgun (WGS) entry which is preliminary data.</text>
</comment>
<sequence length="78" mass="9623">MATGLRRVKIKICSARQRKQHTWGWLKERSMNLNEAERRDLIRHKVEQWSWKLVDEKLEWRASLWQRLPRQRSYGYGS</sequence>
<evidence type="ECO:0000313" key="2">
    <source>
        <dbReference type="Proteomes" id="UP000236630"/>
    </source>
</evidence>
<gene>
    <name evidence="1" type="ORF">CUMW_283740</name>
</gene>